<accession>A0A2A6M3R8</accession>
<evidence type="ECO:0000313" key="4">
    <source>
        <dbReference type="Proteomes" id="UP000466694"/>
    </source>
</evidence>
<sequence>MRPVGTKRKRGKGKYRVERPWDKFEKASAAYAAEHAIVRDPDWYILKLQEELGELTQAWNKASGRGRKRGTPIEDLRRSLADETADLLGHVLLFAHNNDIDLAAAIERKWKFRPDL</sequence>
<dbReference type="Proteomes" id="UP000220353">
    <property type="component" value="Unassembled WGS sequence"/>
</dbReference>
<dbReference type="CDD" id="cd11538">
    <property type="entry name" value="NTP-PPase_u1"/>
    <property type="match status" value="1"/>
</dbReference>
<dbReference type="InterPro" id="IPR011315">
    <property type="entry name" value="MazG-related_Rhizo-type"/>
</dbReference>
<dbReference type="RefSeq" id="WP_050984074.1">
    <property type="nucleotide sequence ID" value="NZ_BJNI01000008.1"/>
</dbReference>
<evidence type="ECO:0000313" key="3">
    <source>
        <dbReference type="Proteomes" id="UP000220353"/>
    </source>
</evidence>
<proteinExistence type="predicted"/>
<reference evidence="2 3" key="2">
    <citation type="submission" date="2017-09" db="EMBL/GenBank/DDBJ databases">
        <title>Comparative genomics of rhizobia isolated from Phaseolus vulgaris in China.</title>
        <authorList>
            <person name="Tong W."/>
        </authorList>
    </citation>
    <scope>NUCLEOTIDE SEQUENCE [LARGE SCALE GENOMIC DNA]</scope>
    <source>
        <strain evidence="2 3">PCH1</strain>
    </source>
</reference>
<name>A0A2A6M3R8_RHIFR</name>
<dbReference type="EMBL" id="NWTC01000003">
    <property type="protein sequence ID" value="PDT49200.1"/>
    <property type="molecule type" value="Genomic_DNA"/>
</dbReference>
<comment type="caution">
    <text evidence="2">The sequence shown here is derived from an EMBL/GenBank/DDBJ whole genome shotgun (WGS) entry which is preliminary data.</text>
</comment>
<reference evidence="1 4" key="1">
    <citation type="journal article" date="2013" name="Genome Biol.">
        <title>Comparative genomics of the core and accessory genomes of 48 Sinorhizobium strains comprising five genospecies.</title>
        <authorList>
            <person name="Sugawara M."/>
            <person name="Epstein B."/>
            <person name="Badgley B.D."/>
            <person name="Unno T."/>
            <person name="Xu L."/>
            <person name="Reese J."/>
            <person name="Gyaneshwar P."/>
            <person name="Denny R."/>
            <person name="Mudge J."/>
            <person name="Bharti A.K."/>
            <person name="Farmer A.D."/>
            <person name="May G.D."/>
            <person name="Woodward J.E."/>
            <person name="Medigue C."/>
            <person name="Vallenet D."/>
            <person name="Lajus A."/>
            <person name="Rouy Z."/>
            <person name="Martinez-Vaz B."/>
            <person name="Tiffin P."/>
            <person name="Young N.D."/>
            <person name="Sadowsky M.J."/>
        </authorList>
    </citation>
    <scope>NUCLEOTIDE SEQUENCE [LARGE SCALE GENOMIC DNA]</scope>
    <source>
        <strain evidence="1 4">USDA205</strain>
    </source>
</reference>
<dbReference type="Proteomes" id="UP000466694">
    <property type="component" value="Unassembled WGS sequence"/>
</dbReference>
<dbReference type="Pfam" id="PF01503">
    <property type="entry name" value="PRA-PH"/>
    <property type="match status" value="1"/>
</dbReference>
<dbReference type="GeneID" id="48973235"/>
<dbReference type="SUPFAM" id="SSF101386">
    <property type="entry name" value="all-alpha NTP pyrophosphatases"/>
    <property type="match status" value="1"/>
</dbReference>
<reference evidence="1" key="3">
    <citation type="submission" date="2019-10" db="EMBL/GenBank/DDBJ databases">
        <authorList>
            <person name="Sugawara M."/>
            <person name="Epstein B."/>
            <person name="Badgley B."/>
            <person name="Unno T."/>
            <person name="Xu L."/>
            <person name="Reese J."/>
            <person name="Gyaneshwar P."/>
            <person name="Denny R."/>
            <person name="Mudege J."/>
            <person name="Bharti A."/>
            <person name="Farmer A."/>
            <person name="May G."/>
            <person name="Woodward J."/>
            <person name="Medigue C."/>
            <person name="Vallenet D."/>
            <person name="Lajus A."/>
            <person name="Rouy Z."/>
            <person name="Martinez-Vaz B."/>
            <person name="Tiffin P."/>
            <person name="Young N."/>
            <person name="Sadowsky M."/>
        </authorList>
    </citation>
    <scope>NUCLEOTIDE SEQUENCE</scope>
    <source>
        <strain evidence="1">USDA205</strain>
    </source>
</reference>
<dbReference type="InterPro" id="IPR021130">
    <property type="entry name" value="PRib-ATP_PPHydrolase-like"/>
</dbReference>
<dbReference type="EMBL" id="WISZ01000068">
    <property type="protein sequence ID" value="MQX08198.1"/>
    <property type="molecule type" value="Genomic_DNA"/>
</dbReference>
<dbReference type="AlphaFoldDB" id="A0A2A6M3R8"/>
<dbReference type="Gene3D" id="1.10.287.1080">
    <property type="entry name" value="MazG-like"/>
    <property type="match status" value="1"/>
</dbReference>
<evidence type="ECO:0000313" key="1">
    <source>
        <dbReference type="EMBL" id="MQX08198.1"/>
    </source>
</evidence>
<evidence type="ECO:0000313" key="2">
    <source>
        <dbReference type="EMBL" id="PDT49200.1"/>
    </source>
</evidence>
<dbReference type="PIRSF" id="PIRSF036522">
    <property type="entry name" value="UCP036522_pph"/>
    <property type="match status" value="1"/>
</dbReference>
<organism evidence="2 3">
    <name type="scientific">Rhizobium fredii</name>
    <name type="common">Sinorhizobium fredii</name>
    <dbReference type="NCBI Taxonomy" id="380"/>
    <lineage>
        <taxon>Bacteria</taxon>
        <taxon>Pseudomonadati</taxon>
        <taxon>Pseudomonadota</taxon>
        <taxon>Alphaproteobacteria</taxon>
        <taxon>Hyphomicrobiales</taxon>
        <taxon>Rhizobiaceae</taxon>
        <taxon>Sinorhizobium/Ensifer group</taxon>
        <taxon>Sinorhizobium</taxon>
    </lineage>
</organism>
<protein>
    <submittedName>
        <fullName evidence="2">Pyrophosphatase</fullName>
    </submittedName>
</protein>
<gene>
    <name evidence="2" type="ORF">CO661_04775</name>
    <name evidence="1" type="ORF">GHK48_07710</name>
</gene>